<dbReference type="InterPro" id="IPR016177">
    <property type="entry name" value="DNA-bd_dom_sf"/>
</dbReference>
<keyword evidence="2" id="KW-0255">Endonuclease</keyword>
<evidence type="ECO:0000313" key="2">
    <source>
        <dbReference type="EMBL" id="DAE11850.1"/>
    </source>
</evidence>
<keyword evidence="2" id="KW-0540">Nuclease</keyword>
<dbReference type="GO" id="GO:0003677">
    <property type="term" value="F:DNA binding"/>
    <property type="evidence" value="ECO:0007669"/>
    <property type="project" value="InterPro"/>
</dbReference>
<name>A0A8S5PY87_9CAUD</name>
<organism evidence="2">
    <name type="scientific">Siphoviridae sp. ctD3x5</name>
    <dbReference type="NCBI Taxonomy" id="2825384"/>
    <lineage>
        <taxon>Viruses</taxon>
        <taxon>Duplodnaviria</taxon>
        <taxon>Heunggongvirae</taxon>
        <taxon>Uroviricota</taxon>
        <taxon>Caudoviricetes</taxon>
    </lineage>
</organism>
<protein>
    <submittedName>
        <fullName evidence="2">Homing endonuclease</fullName>
    </submittedName>
</protein>
<evidence type="ECO:0000259" key="1">
    <source>
        <dbReference type="Pfam" id="PF13392"/>
    </source>
</evidence>
<proteinExistence type="predicted"/>
<dbReference type="GO" id="GO:0004519">
    <property type="term" value="F:endonuclease activity"/>
    <property type="evidence" value="ECO:0007669"/>
    <property type="project" value="UniProtKB-KW"/>
</dbReference>
<dbReference type="Gene3D" id="3.90.75.20">
    <property type="match status" value="1"/>
</dbReference>
<dbReference type="SUPFAM" id="SSF54060">
    <property type="entry name" value="His-Me finger endonucleases"/>
    <property type="match status" value="1"/>
</dbReference>
<keyword evidence="2" id="KW-0378">Hydrolase</keyword>
<dbReference type="InterPro" id="IPR003615">
    <property type="entry name" value="HNH_nuc"/>
</dbReference>
<dbReference type="Pfam" id="PF13392">
    <property type="entry name" value="HNH_3"/>
    <property type="match status" value="1"/>
</dbReference>
<dbReference type="InterPro" id="IPR044925">
    <property type="entry name" value="His-Me_finger_sf"/>
</dbReference>
<feature type="domain" description="HNH nuclease" evidence="1">
    <location>
        <begin position="69"/>
        <end position="110"/>
    </location>
</feature>
<reference evidence="2" key="1">
    <citation type="journal article" date="2021" name="Proc. Natl. Acad. Sci. U.S.A.">
        <title>A Catalog of Tens of Thousands of Viruses from Human Metagenomes Reveals Hidden Associations with Chronic Diseases.</title>
        <authorList>
            <person name="Tisza M.J."/>
            <person name="Buck C.B."/>
        </authorList>
    </citation>
    <scope>NUCLEOTIDE SEQUENCE</scope>
    <source>
        <strain evidence="2">CtD3x5</strain>
    </source>
</reference>
<sequence length="172" mass="20514">MGLTHEIVKELLRYDDNTGKLYWAERPRKYFNSDLHYKSWNTRFSGKEVCLYKDRLGYLKLKIFKKQYNAHRLIWFFVYGKHASSIDHINRDKTDNRISNLRDVTHAENMKNRGKFKNNTSGHTGVYFHKPSKKWQARIMVNRKNKILGLFEHIEDAVKAREAASKEFGFIV</sequence>
<accession>A0A8S5PY87</accession>
<dbReference type="SUPFAM" id="SSF54171">
    <property type="entry name" value="DNA-binding domain"/>
    <property type="match status" value="1"/>
</dbReference>
<dbReference type="EMBL" id="BK015538">
    <property type="protein sequence ID" value="DAE11850.1"/>
    <property type="molecule type" value="Genomic_DNA"/>
</dbReference>